<feature type="transmembrane region" description="Helical" evidence="2">
    <location>
        <begin position="284"/>
        <end position="301"/>
    </location>
</feature>
<keyword evidence="2" id="KW-1133">Transmembrane helix</keyword>
<keyword evidence="5" id="KW-1185">Reference proteome</keyword>
<feature type="compositionally biased region" description="Polar residues" evidence="1">
    <location>
        <begin position="580"/>
        <end position="590"/>
    </location>
</feature>
<feature type="chain" id="PRO_5013141277" description="Lung seven transmembrane receptor family protein" evidence="3">
    <location>
        <begin position="32"/>
        <end position="787"/>
    </location>
</feature>
<feature type="compositionally biased region" description="Basic and acidic residues" evidence="1">
    <location>
        <begin position="681"/>
        <end position="692"/>
    </location>
</feature>
<dbReference type="OrthoDB" id="10669491at2759"/>
<evidence type="ECO:0000256" key="1">
    <source>
        <dbReference type="SAM" id="MobiDB-lite"/>
    </source>
</evidence>
<feature type="compositionally biased region" description="Basic and acidic residues" evidence="1">
    <location>
        <begin position="703"/>
        <end position="715"/>
    </location>
</feature>
<accession>A0A1Y1IFJ4</accession>
<dbReference type="Proteomes" id="UP000054558">
    <property type="component" value="Unassembled WGS sequence"/>
</dbReference>
<gene>
    <name evidence="4" type="ORF">KFL_003830100</name>
</gene>
<dbReference type="AlphaFoldDB" id="A0A1Y1IFJ4"/>
<keyword evidence="2" id="KW-0812">Transmembrane</keyword>
<feature type="transmembrane region" description="Helical" evidence="2">
    <location>
        <begin position="212"/>
        <end position="233"/>
    </location>
</feature>
<dbReference type="EMBL" id="DF237332">
    <property type="protein sequence ID" value="GAQ87861.1"/>
    <property type="molecule type" value="Genomic_DNA"/>
</dbReference>
<evidence type="ECO:0000313" key="5">
    <source>
        <dbReference type="Proteomes" id="UP000054558"/>
    </source>
</evidence>
<feature type="signal peptide" evidence="3">
    <location>
        <begin position="1"/>
        <end position="31"/>
    </location>
</feature>
<name>A0A1Y1IFJ4_KLENI</name>
<reference evidence="4 5" key="1">
    <citation type="journal article" date="2014" name="Nat. Commun.">
        <title>Klebsormidium flaccidum genome reveals primary factors for plant terrestrial adaptation.</title>
        <authorList>
            <person name="Hori K."/>
            <person name="Maruyama F."/>
            <person name="Fujisawa T."/>
            <person name="Togashi T."/>
            <person name="Yamamoto N."/>
            <person name="Seo M."/>
            <person name="Sato S."/>
            <person name="Yamada T."/>
            <person name="Mori H."/>
            <person name="Tajima N."/>
            <person name="Moriyama T."/>
            <person name="Ikeuchi M."/>
            <person name="Watanabe M."/>
            <person name="Wada H."/>
            <person name="Kobayashi K."/>
            <person name="Saito M."/>
            <person name="Masuda T."/>
            <person name="Sasaki-Sekimoto Y."/>
            <person name="Mashiguchi K."/>
            <person name="Awai K."/>
            <person name="Shimojima M."/>
            <person name="Masuda S."/>
            <person name="Iwai M."/>
            <person name="Nobusawa T."/>
            <person name="Narise T."/>
            <person name="Kondo S."/>
            <person name="Saito H."/>
            <person name="Sato R."/>
            <person name="Murakawa M."/>
            <person name="Ihara Y."/>
            <person name="Oshima-Yamada Y."/>
            <person name="Ohtaka K."/>
            <person name="Satoh M."/>
            <person name="Sonobe K."/>
            <person name="Ishii M."/>
            <person name="Ohtani R."/>
            <person name="Kanamori-Sato M."/>
            <person name="Honoki R."/>
            <person name="Miyazaki D."/>
            <person name="Mochizuki H."/>
            <person name="Umetsu J."/>
            <person name="Higashi K."/>
            <person name="Shibata D."/>
            <person name="Kamiya Y."/>
            <person name="Sato N."/>
            <person name="Nakamura Y."/>
            <person name="Tabata S."/>
            <person name="Ida S."/>
            <person name="Kurokawa K."/>
            <person name="Ohta H."/>
        </authorList>
    </citation>
    <scope>NUCLEOTIDE SEQUENCE [LARGE SCALE GENOMIC DNA]</scope>
    <source>
        <strain evidence="4 5">NIES-2285</strain>
    </source>
</reference>
<keyword evidence="2" id="KW-0472">Membrane</keyword>
<proteinExistence type="predicted"/>
<dbReference type="PANTHER" id="PTHR36329:SF1">
    <property type="entry name" value="TRANSMEMBRANE PROTEIN"/>
    <property type="match status" value="1"/>
</dbReference>
<dbReference type="STRING" id="105231.A0A1Y1IFJ4"/>
<organism evidence="4 5">
    <name type="scientific">Klebsormidium nitens</name>
    <name type="common">Green alga</name>
    <name type="synonym">Ulothrix nitens</name>
    <dbReference type="NCBI Taxonomy" id="105231"/>
    <lineage>
        <taxon>Eukaryota</taxon>
        <taxon>Viridiplantae</taxon>
        <taxon>Streptophyta</taxon>
        <taxon>Klebsormidiophyceae</taxon>
        <taxon>Klebsormidiales</taxon>
        <taxon>Klebsormidiaceae</taxon>
        <taxon>Klebsormidium</taxon>
    </lineage>
</organism>
<feature type="compositionally biased region" description="Low complexity" evidence="1">
    <location>
        <begin position="556"/>
        <end position="566"/>
    </location>
</feature>
<feature type="transmembrane region" description="Helical" evidence="2">
    <location>
        <begin position="363"/>
        <end position="382"/>
    </location>
</feature>
<dbReference type="PANTHER" id="PTHR36329">
    <property type="entry name" value="TRANSMEMBRANE PROTEIN"/>
    <property type="match status" value="1"/>
</dbReference>
<evidence type="ECO:0000313" key="4">
    <source>
        <dbReference type="EMBL" id="GAQ87861.1"/>
    </source>
</evidence>
<keyword evidence="3" id="KW-0732">Signal</keyword>
<evidence type="ECO:0008006" key="6">
    <source>
        <dbReference type="Google" id="ProtNLM"/>
    </source>
</evidence>
<feature type="region of interest" description="Disordered" evidence="1">
    <location>
        <begin position="556"/>
        <end position="639"/>
    </location>
</feature>
<feature type="transmembrane region" description="Helical" evidence="2">
    <location>
        <begin position="179"/>
        <end position="200"/>
    </location>
</feature>
<feature type="transmembrane region" description="Helical" evidence="2">
    <location>
        <begin position="307"/>
        <end position="329"/>
    </location>
</feature>
<protein>
    <recommendedName>
        <fullName evidence="6">Lung seven transmembrane receptor family protein</fullName>
    </recommendedName>
</protein>
<evidence type="ECO:0000256" key="3">
    <source>
        <dbReference type="SAM" id="SignalP"/>
    </source>
</evidence>
<feature type="transmembrane region" description="Helical" evidence="2">
    <location>
        <begin position="253"/>
        <end position="272"/>
    </location>
</feature>
<feature type="compositionally biased region" description="Low complexity" evidence="1">
    <location>
        <begin position="617"/>
        <end position="629"/>
    </location>
</feature>
<evidence type="ECO:0000256" key="2">
    <source>
        <dbReference type="SAM" id="Phobius"/>
    </source>
</evidence>
<feature type="region of interest" description="Disordered" evidence="1">
    <location>
        <begin position="651"/>
        <end position="787"/>
    </location>
</feature>
<sequence>MAWVGRPAAATRLWGWLCLLALSLCSHHVDALIGSDRLVLTSGDSRGAVAELAEFGYKAGGLLGVSVVMGDMQELEDVRDFDGAGVYLAACKRSDITDALQMLLDSRFPCHALEAPADCFLQPLSSETEAFSSMVSETTVVHIALVTCNYRKVVFEEVDFIMTNPGGEQLGTRYEPVKLVYTAMLILWMVLFTSLFIHTITNLKRVTPLHKWVITLPVAHLALVTICYARWALLSSQGTVPNWLQQFFLLAPAYTQTLVFLVTLMAARGWCVTRAELLVMDKRGMASTVMTVLLLLTFEQYATPVAFLVRLTAYMIELTAVVCGIAANFRLLSLQLRLMQADRADAAASAAAAKARMYRSLQLLFFAYVCSKIMLEMLSSILDERDPWSRIMAAEAIEYGFCFALSFLLRFQRPNIFNAHEPPSLERGEHPLAAGLYGLQRNGPGSRAPPQVHNIPLYSDGSIPPGFVIIENPPELDADGKLVRNVAVASVSLPDGAAADAGSSSVNADGVNAEVSVNAGSSANLDEPGSAVASQALLSSFQARSSDEIAALTAAAPTEGASTPNPLLNPPPSSFRASPLPSSAGATTTAERSPEPRSRPRQGFPGKLSSFVSRLTRGAGRAPGRSPRGVADSEGQPQSPTLVSALLERTTSDASETGGQIELPLSPPGGSANGYFASGRPAEEGPTGRDETDGQESVAGRSDGQRSAELVDRLTRLRAAIAAHRGEEETGTSQGGTGREVPGKESTEGRGWGTITGLPDRVDSSNGSGGQETGCGEKKSFSPEDVV</sequence>
<feature type="compositionally biased region" description="Basic and acidic residues" evidence="1">
    <location>
        <begin position="775"/>
        <end position="787"/>
    </location>
</feature>